<keyword evidence="1" id="KW-1133">Transmembrane helix</keyword>
<proteinExistence type="predicted"/>
<evidence type="ECO:0000256" key="1">
    <source>
        <dbReference type="SAM" id="Phobius"/>
    </source>
</evidence>
<reference evidence="2" key="1">
    <citation type="submission" date="2020-06" db="EMBL/GenBank/DDBJ databases">
        <authorList>
            <person name="Dong N."/>
        </authorList>
    </citation>
    <scope>NUCLEOTIDE SEQUENCE</scope>
    <source>
        <strain evidence="2">R1692</strain>
    </source>
</reference>
<comment type="caution">
    <text evidence="2">The sequence shown here is derived from an EMBL/GenBank/DDBJ whole genome shotgun (WGS) entry which is preliminary data.</text>
</comment>
<keyword evidence="3" id="KW-1185">Reference proteome</keyword>
<protein>
    <recommendedName>
        <fullName evidence="4">Anti-sigma factor</fullName>
    </recommendedName>
</protein>
<feature type="transmembrane region" description="Helical" evidence="1">
    <location>
        <begin position="88"/>
        <end position="111"/>
    </location>
</feature>
<sequence>MYGEEVMENNYQLSRIHNYVMGLMSKEEMYEMEREALNDPFLQDAIDGYKAQNGVDVHQLSILQQRLAQRLETRSAERDKRFYGWQRLTIGAAGAVLFLVACSLIFFKFIIQPAKEKTNEVVLMEEHLRLTTSQLSDSDAVPVGGWEMFNEELNAELRDIVGDAELQLEFNLIDGEAQDIKFIKNTNNTMAISVASFLQEKVRWIGKVGKLDIRIDSKK</sequence>
<accession>A0ABT7NT03</accession>
<organism evidence="2 3">
    <name type="scientific">Sphingobacterium hotanense</name>
    <dbReference type="NCBI Taxonomy" id="649196"/>
    <lineage>
        <taxon>Bacteria</taxon>
        <taxon>Pseudomonadati</taxon>
        <taxon>Bacteroidota</taxon>
        <taxon>Sphingobacteriia</taxon>
        <taxon>Sphingobacteriales</taxon>
        <taxon>Sphingobacteriaceae</taxon>
        <taxon>Sphingobacterium</taxon>
    </lineage>
</organism>
<keyword evidence="1" id="KW-0472">Membrane</keyword>
<name>A0ABT7NT03_9SPHI</name>
<gene>
    <name evidence="2" type="ORF">HX018_18275</name>
</gene>
<reference evidence="2" key="2">
    <citation type="journal article" date="2022" name="Sci. Total Environ.">
        <title>Prevalence, transmission, and molecular epidemiology of tet(X)-positive bacteria among humans, animals, and environmental niches in China: An epidemiological, and genomic-based study.</title>
        <authorList>
            <person name="Dong N."/>
            <person name="Zeng Y."/>
            <person name="Cai C."/>
            <person name="Sun C."/>
            <person name="Lu J."/>
            <person name="Liu C."/>
            <person name="Zhou H."/>
            <person name="Sun Q."/>
            <person name="Shu L."/>
            <person name="Wang H."/>
            <person name="Wang Y."/>
            <person name="Wang S."/>
            <person name="Wu C."/>
            <person name="Chan E.W."/>
            <person name="Chen G."/>
            <person name="Shen Z."/>
            <person name="Chen S."/>
            <person name="Zhang R."/>
        </authorList>
    </citation>
    <scope>NUCLEOTIDE SEQUENCE</scope>
    <source>
        <strain evidence="2">R1692</strain>
    </source>
</reference>
<evidence type="ECO:0008006" key="4">
    <source>
        <dbReference type="Google" id="ProtNLM"/>
    </source>
</evidence>
<keyword evidence="1" id="KW-0812">Transmembrane</keyword>
<evidence type="ECO:0000313" key="2">
    <source>
        <dbReference type="EMBL" id="MDM1050188.1"/>
    </source>
</evidence>
<evidence type="ECO:0000313" key="3">
    <source>
        <dbReference type="Proteomes" id="UP001170954"/>
    </source>
</evidence>
<dbReference type="RefSeq" id="WP_286652323.1">
    <property type="nucleotide sequence ID" value="NZ_JACAGK010000076.1"/>
</dbReference>
<dbReference type="Proteomes" id="UP001170954">
    <property type="component" value="Unassembled WGS sequence"/>
</dbReference>
<dbReference type="EMBL" id="JACAGK010000076">
    <property type="protein sequence ID" value="MDM1050188.1"/>
    <property type="molecule type" value="Genomic_DNA"/>
</dbReference>